<reference evidence="1 2" key="1">
    <citation type="submission" date="2018-06" db="EMBL/GenBank/DDBJ databases">
        <title>Pseudomonas diversity within urban Lake Michigan freshwaters.</title>
        <authorList>
            <person name="Batrich M."/>
            <person name="Hatzopoulos T."/>
            <person name="Putonti C."/>
        </authorList>
    </citation>
    <scope>NUCLEOTIDE SEQUENCE [LARGE SCALE GENOMIC DNA]</scope>
    <source>
        <strain evidence="1 2">MB-090624</strain>
    </source>
</reference>
<dbReference type="EMBL" id="QJRN01000019">
    <property type="protein sequence ID" value="PYC30971.1"/>
    <property type="molecule type" value="Genomic_DNA"/>
</dbReference>
<evidence type="ECO:0000313" key="1">
    <source>
        <dbReference type="EMBL" id="PYC30971.1"/>
    </source>
</evidence>
<dbReference type="Pfam" id="PF13108">
    <property type="entry name" value="DUF3969"/>
    <property type="match status" value="1"/>
</dbReference>
<evidence type="ECO:0000313" key="2">
    <source>
        <dbReference type="Proteomes" id="UP000248188"/>
    </source>
</evidence>
<dbReference type="Proteomes" id="UP000248188">
    <property type="component" value="Unassembled WGS sequence"/>
</dbReference>
<sequence>MVEALGSEQATRLVCTLAIGLLTSLRTEAISLEEAEWILFTPRTASILQNKGLSPELCSLIMEACELEDVQSLRPDRLEANVQQLTERFASILQSDPGYARRASEKIRREDLYVIR</sequence>
<dbReference type="AlphaFoldDB" id="A0A9Q6N796"/>
<accession>A0A9Q6N796</accession>
<proteinExistence type="predicted"/>
<dbReference type="RefSeq" id="WP_110596681.1">
    <property type="nucleotide sequence ID" value="NZ_QJRM01000013.1"/>
</dbReference>
<dbReference type="InterPro" id="IPR025083">
    <property type="entry name" value="DUF3969"/>
</dbReference>
<gene>
    <name evidence="1" type="ORF">DMX08_25740</name>
</gene>
<comment type="caution">
    <text evidence="1">The sequence shown here is derived from an EMBL/GenBank/DDBJ whole genome shotgun (WGS) entry which is preliminary data.</text>
</comment>
<organism evidence="1 2">
    <name type="scientific">Pseudomonas protegens</name>
    <dbReference type="NCBI Taxonomy" id="380021"/>
    <lineage>
        <taxon>Bacteria</taxon>
        <taxon>Pseudomonadati</taxon>
        <taxon>Pseudomonadota</taxon>
        <taxon>Gammaproteobacteria</taxon>
        <taxon>Pseudomonadales</taxon>
        <taxon>Pseudomonadaceae</taxon>
        <taxon>Pseudomonas</taxon>
    </lineage>
</organism>
<protein>
    <submittedName>
        <fullName evidence="1">DUF3969 domain-containing protein</fullName>
    </submittedName>
</protein>
<name>A0A9Q6N796_9PSED</name>